<feature type="transmembrane region" description="Helical" evidence="1">
    <location>
        <begin position="38"/>
        <end position="58"/>
    </location>
</feature>
<sequence>MNISRLFLVTAVAYLLVGIAIGIHMGASGDHGLAAAHAHINLLGFTLMTLFGLAYRVIPAMAGGTLATAHFWLHQAGALVLLVMLVLLLSGRITEAAMFPLAPVAELAIWIGVACFGLNVIKNA</sequence>
<comment type="caution">
    <text evidence="2">The sequence shown here is derived from an EMBL/GenBank/DDBJ whole genome shotgun (WGS) entry which is preliminary data.</text>
</comment>
<keyword evidence="1" id="KW-0472">Membrane</keyword>
<dbReference type="EMBL" id="JAOCQF010000002">
    <property type="protein sequence ID" value="MCT8330496.1"/>
    <property type="molecule type" value="Genomic_DNA"/>
</dbReference>
<protein>
    <recommendedName>
        <fullName evidence="4">Cytochrome-c oxidase</fullName>
    </recommendedName>
</protein>
<evidence type="ECO:0000313" key="2">
    <source>
        <dbReference type="EMBL" id="MCT8330496.1"/>
    </source>
</evidence>
<organism evidence="2 3">
    <name type="scientific">Albidovulum sediminis</name>
    <dbReference type="NCBI Taxonomy" id="3066345"/>
    <lineage>
        <taxon>Bacteria</taxon>
        <taxon>Pseudomonadati</taxon>
        <taxon>Pseudomonadota</taxon>
        <taxon>Alphaproteobacteria</taxon>
        <taxon>Rhodobacterales</taxon>
        <taxon>Paracoccaceae</taxon>
        <taxon>Albidovulum</taxon>
    </lineage>
</organism>
<gene>
    <name evidence="2" type="ORF">N5I32_13285</name>
</gene>
<evidence type="ECO:0008006" key="4">
    <source>
        <dbReference type="Google" id="ProtNLM"/>
    </source>
</evidence>
<evidence type="ECO:0000313" key="3">
    <source>
        <dbReference type="Proteomes" id="UP001205601"/>
    </source>
</evidence>
<keyword evidence="3" id="KW-1185">Reference proteome</keyword>
<name>A0ABT2NP46_9RHOB</name>
<dbReference type="Gene3D" id="1.20.210.10">
    <property type="entry name" value="Cytochrome c oxidase-like, subunit I domain"/>
    <property type="match status" value="1"/>
</dbReference>
<keyword evidence="1" id="KW-0812">Transmembrane</keyword>
<feature type="transmembrane region" description="Helical" evidence="1">
    <location>
        <begin position="70"/>
        <end position="89"/>
    </location>
</feature>
<dbReference type="RefSeq" id="WP_261496359.1">
    <property type="nucleotide sequence ID" value="NZ_JAOCQF010000002.1"/>
</dbReference>
<keyword evidence="1" id="KW-1133">Transmembrane helix</keyword>
<dbReference type="Proteomes" id="UP001205601">
    <property type="component" value="Unassembled WGS sequence"/>
</dbReference>
<dbReference type="InterPro" id="IPR036927">
    <property type="entry name" value="Cyt_c_oxase-like_su1_sf"/>
</dbReference>
<reference evidence="3" key="1">
    <citation type="submission" date="2023-07" db="EMBL/GenBank/DDBJ databases">
        <title>Defluviimonas sediminis sp. nov., isolated from mangrove sediment.</title>
        <authorList>
            <person name="Liu L."/>
            <person name="Li J."/>
            <person name="Huang Y."/>
            <person name="Pan J."/>
            <person name="Li M."/>
        </authorList>
    </citation>
    <scope>NUCLEOTIDE SEQUENCE [LARGE SCALE GENOMIC DNA]</scope>
    <source>
        <strain evidence="3">FT324</strain>
    </source>
</reference>
<evidence type="ECO:0000256" key="1">
    <source>
        <dbReference type="SAM" id="Phobius"/>
    </source>
</evidence>
<proteinExistence type="predicted"/>
<feature type="transmembrane region" description="Helical" evidence="1">
    <location>
        <begin position="101"/>
        <end position="121"/>
    </location>
</feature>
<accession>A0ABT2NP46</accession>